<evidence type="ECO:0000313" key="2">
    <source>
        <dbReference type="Proteomes" id="UP000677803"/>
    </source>
</evidence>
<proteinExistence type="predicted"/>
<accession>A0A8S4AA89</accession>
<protein>
    <submittedName>
        <fullName evidence="1">(Atlantic silverside) hypothetical protein</fullName>
    </submittedName>
</protein>
<keyword evidence="2" id="KW-1185">Reference proteome</keyword>
<sequence>MWVTAMRVTKRPVVEYWECRTERLRQICDSVELNEAAATLHDATGVEHIELELVSITDWDLLLAWKDPAGRGLQRPSCGILLTELIFFIIQQLLSLLQAAQV</sequence>
<evidence type="ECO:0000313" key="1">
    <source>
        <dbReference type="EMBL" id="CAG5865563.1"/>
    </source>
</evidence>
<comment type="caution">
    <text evidence="1">The sequence shown here is derived from an EMBL/GenBank/DDBJ whole genome shotgun (WGS) entry which is preliminary data.</text>
</comment>
<reference evidence="1" key="1">
    <citation type="submission" date="2021-05" db="EMBL/GenBank/DDBJ databases">
        <authorList>
            <person name="Tigano A."/>
        </authorList>
    </citation>
    <scope>NUCLEOTIDE SEQUENCE</scope>
</reference>
<dbReference type="EMBL" id="CAJRST010001113">
    <property type="protein sequence ID" value="CAG5865563.1"/>
    <property type="molecule type" value="Genomic_DNA"/>
</dbReference>
<organism evidence="1 2">
    <name type="scientific">Menidia menidia</name>
    <name type="common">Atlantic silverside</name>
    <dbReference type="NCBI Taxonomy" id="238744"/>
    <lineage>
        <taxon>Eukaryota</taxon>
        <taxon>Metazoa</taxon>
        <taxon>Chordata</taxon>
        <taxon>Craniata</taxon>
        <taxon>Vertebrata</taxon>
        <taxon>Euteleostomi</taxon>
        <taxon>Actinopterygii</taxon>
        <taxon>Neopterygii</taxon>
        <taxon>Teleostei</taxon>
        <taxon>Neoteleostei</taxon>
        <taxon>Acanthomorphata</taxon>
        <taxon>Ovalentaria</taxon>
        <taxon>Atherinomorphae</taxon>
        <taxon>Atheriniformes</taxon>
        <taxon>Atherinopsidae</taxon>
        <taxon>Menidiinae</taxon>
        <taxon>Menidia</taxon>
    </lineage>
</organism>
<gene>
    <name evidence="1" type="ORF">MMEN_LOCUS2223</name>
</gene>
<dbReference type="AlphaFoldDB" id="A0A8S4AA89"/>
<name>A0A8S4AA89_9TELE</name>
<dbReference type="Proteomes" id="UP000677803">
    <property type="component" value="Unassembled WGS sequence"/>
</dbReference>